<sequence>MEQLFTEISPQPIAAASLGQVYQARLIPNGKLVAVKVQRPGVRVAMEFDLFILRKLTDFAKTLLKLNTDLTECC</sequence>
<evidence type="ECO:0000259" key="2">
    <source>
        <dbReference type="Pfam" id="PF03109"/>
    </source>
</evidence>
<evidence type="ECO:0000313" key="3">
    <source>
        <dbReference type="EMBL" id="KAG0563543.1"/>
    </source>
</evidence>
<evidence type="ECO:0000256" key="1">
    <source>
        <dbReference type="ARBA" id="ARBA00009670"/>
    </source>
</evidence>
<dbReference type="PANTHER" id="PTHR10566">
    <property type="entry name" value="CHAPERONE-ACTIVITY OF BC1 COMPLEX CABC1 -RELATED"/>
    <property type="match status" value="1"/>
</dbReference>
<dbReference type="EMBL" id="CM026429">
    <property type="protein sequence ID" value="KAG0563543.1"/>
    <property type="molecule type" value="Genomic_DNA"/>
</dbReference>
<dbReference type="SUPFAM" id="SSF56112">
    <property type="entry name" value="Protein kinase-like (PK-like)"/>
    <property type="match status" value="1"/>
</dbReference>
<gene>
    <name evidence="3" type="ORF">KC19_8G039800</name>
</gene>
<dbReference type="InterPro" id="IPR011009">
    <property type="entry name" value="Kinase-like_dom_sf"/>
</dbReference>
<dbReference type="OrthoDB" id="1931925at2759"/>
<dbReference type="InterPro" id="IPR004147">
    <property type="entry name" value="ABC1_dom"/>
</dbReference>
<dbReference type="InterPro" id="IPR050154">
    <property type="entry name" value="UbiB_kinase"/>
</dbReference>
<protein>
    <recommendedName>
        <fullName evidence="2">ABC1 atypical kinase-like domain-containing protein</fullName>
    </recommendedName>
</protein>
<dbReference type="AlphaFoldDB" id="A0A8T0GXB9"/>
<keyword evidence="4" id="KW-1185">Reference proteome</keyword>
<comment type="similarity">
    <text evidence="1">Belongs to the protein kinase superfamily. ADCK protein kinase family.</text>
</comment>
<evidence type="ECO:0000313" key="4">
    <source>
        <dbReference type="Proteomes" id="UP000822688"/>
    </source>
</evidence>
<dbReference type="Proteomes" id="UP000822688">
    <property type="component" value="Chromosome 8"/>
</dbReference>
<dbReference type="PANTHER" id="PTHR10566:SF119">
    <property type="entry name" value="OS04G0640500 PROTEIN"/>
    <property type="match status" value="1"/>
</dbReference>
<name>A0A8T0GXB9_CERPU</name>
<feature type="domain" description="ABC1 atypical kinase-like" evidence="2">
    <location>
        <begin position="1"/>
        <end position="70"/>
    </location>
</feature>
<dbReference type="Pfam" id="PF03109">
    <property type="entry name" value="ABC1"/>
    <property type="match status" value="1"/>
</dbReference>
<proteinExistence type="inferred from homology"/>
<organism evidence="3 4">
    <name type="scientific">Ceratodon purpureus</name>
    <name type="common">Fire moss</name>
    <name type="synonym">Dicranum purpureum</name>
    <dbReference type="NCBI Taxonomy" id="3225"/>
    <lineage>
        <taxon>Eukaryota</taxon>
        <taxon>Viridiplantae</taxon>
        <taxon>Streptophyta</taxon>
        <taxon>Embryophyta</taxon>
        <taxon>Bryophyta</taxon>
        <taxon>Bryophytina</taxon>
        <taxon>Bryopsida</taxon>
        <taxon>Dicranidae</taxon>
        <taxon>Pseudoditrichales</taxon>
        <taxon>Ditrichaceae</taxon>
        <taxon>Ceratodon</taxon>
    </lineage>
</organism>
<accession>A0A8T0GXB9</accession>
<reference evidence="3" key="1">
    <citation type="submission" date="2020-06" db="EMBL/GenBank/DDBJ databases">
        <title>WGS assembly of Ceratodon purpureus strain R40.</title>
        <authorList>
            <person name="Carey S.B."/>
            <person name="Jenkins J."/>
            <person name="Shu S."/>
            <person name="Lovell J.T."/>
            <person name="Sreedasyam A."/>
            <person name="Maumus F."/>
            <person name="Tiley G.P."/>
            <person name="Fernandez-Pozo N."/>
            <person name="Barry K."/>
            <person name="Chen C."/>
            <person name="Wang M."/>
            <person name="Lipzen A."/>
            <person name="Daum C."/>
            <person name="Saski C.A."/>
            <person name="Payton A.C."/>
            <person name="Mcbreen J.C."/>
            <person name="Conrad R.E."/>
            <person name="Kollar L.M."/>
            <person name="Olsson S."/>
            <person name="Huttunen S."/>
            <person name="Landis J.B."/>
            <person name="Wickett N.J."/>
            <person name="Johnson M.G."/>
            <person name="Rensing S.A."/>
            <person name="Grimwood J."/>
            <person name="Schmutz J."/>
            <person name="Mcdaniel S.F."/>
        </authorList>
    </citation>
    <scope>NUCLEOTIDE SEQUENCE</scope>
    <source>
        <strain evidence="3">R40</strain>
    </source>
</reference>
<comment type="caution">
    <text evidence="3">The sequence shown here is derived from an EMBL/GenBank/DDBJ whole genome shotgun (WGS) entry which is preliminary data.</text>
</comment>